<comment type="caution">
    <text evidence="20">The sequence shown here is derived from an EMBL/GenBank/DDBJ whole genome shotgun (WGS) entry which is preliminary data.</text>
</comment>
<feature type="short sequence motif" description="TonB C-terminal box" evidence="14">
    <location>
        <begin position="711"/>
        <end position="728"/>
    </location>
</feature>
<organism evidence="20 21">
    <name type="scientific">Pseudomonas cremoris</name>
    <dbReference type="NCBI Taxonomy" id="2724178"/>
    <lineage>
        <taxon>Bacteria</taxon>
        <taxon>Pseudomonadati</taxon>
        <taxon>Pseudomonadota</taxon>
        <taxon>Gammaproteobacteria</taxon>
        <taxon>Pseudomonadales</taxon>
        <taxon>Pseudomonadaceae</taxon>
        <taxon>Pseudomonas</taxon>
    </lineage>
</organism>
<dbReference type="PROSITE" id="PS00430">
    <property type="entry name" value="TONB_DEPENDENT_REC_1"/>
    <property type="match status" value="1"/>
</dbReference>
<evidence type="ECO:0000256" key="12">
    <source>
        <dbReference type="PROSITE-ProRule" id="PRU01360"/>
    </source>
</evidence>
<keyword evidence="6 16" id="KW-0732">Signal</keyword>
<evidence type="ECO:0000256" key="16">
    <source>
        <dbReference type="SAM" id="SignalP"/>
    </source>
</evidence>
<keyword evidence="22" id="KW-1185">Reference proteome</keyword>
<evidence type="ECO:0000256" key="2">
    <source>
        <dbReference type="ARBA" id="ARBA00022448"/>
    </source>
</evidence>
<name>A0A7X1AH56_9PSED</name>
<dbReference type="Proteomes" id="UP000534677">
    <property type="component" value="Unassembled WGS sequence"/>
</dbReference>
<dbReference type="GO" id="GO:0009279">
    <property type="term" value="C:cell outer membrane"/>
    <property type="evidence" value="ECO:0007669"/>
    <property type="project" value="UniProtKB-SubCell"/>
</dbReference>
<dbReference type="InterPro" id="IPR012910">
    <property type="entry name" value="Plug_dom"/>
</dbReference>
<evidence type="ECO:0000313" key="19">
    <source>
        <dbReference type="EMBL" id="MBC2379946.1"/>
    </source>
</evidence>
<accession>A0A7X1AH56</accession>
<comment type="similarity">
    <text evidence="12 15">Belongs to the TonB-dependent receptor family.</text>
</comment>
<dbReference type="InterPro" id="IPR036942">
    <property type="entry name" value="Beta-barrel_TonB_sf"/>
</dbReference>
<keyword evidence="10 12" id="KW-0472">Membrane</keyword>
<dbReference type="Gene3D" id="2.40.170.20">
    <property type="entry name" value="TonB-dependent receptor, beta-barrel domain"/>
    <property type="match status" value="1"/>
</dbReference>
<evidence type="ECO:0000313" key="21">
    <source>
        <dbReference type="Proteomes" id="UP000520513"/>
    </source>
</evidence>
<feature type="chain" id="PRO_5030543595" evidence="16">
    <location>
        <begin position="28"/>
        <end position="728"/>
    </location>
</feature>
<dbReference type="InterPro" id="IPR010917">
    <property type="entry name" value="TonB_rcpt_CS"/>
</dbReference>
<proteinExistence type="inferred from homology"/>
<evidence type="ECO:0000256" key="10">
    <source>
        <dbReference type="ARBA" id="ARBA00023136"/>
    </source>
</evidence>
<evidence type="ECO:0000259" key="18">
    <source>
        <dbReference type="Pfam" id="PF07715"/>
    </source>
</evidence>
<dbReference type="InterPro" id="IPR000531">
    <property type="entry name" value="Beta-barrel_TonB"/>
</dbReference>
<keyword evidence="8" id="KW-0406">Ion transport</keyword>
<keyword evidence="11 12" id="KW-0998">Cell outer membrane</keyword>
<feature type="signal peptide" evidence="16">
    <location>
        <begin position="1"/>
        <end position="27"/>
    </location>
</feature>
<keyword evidence="3 12" id="KW-1134">Transmembrane beta strand</keyword>
<evidence type="ECO:0000256" key="9">
    <source>
        <dbReference type="ARBA" id="ARBA00023077"/>
    </source>
</evidence>
<evidence type="ECO:0000256" key="11">
    <source>
        <dbReference type="ARBA" id="ARBA00023237"/>
    </source>
</evidence>
<dbReference type="SUPFAM" id="SSF56935">
    <property type="entry name" value="Porins"/>
    <property type="match status" value="1"/>
</dbReference>
<evidence type="ECO:0000256" key="3">
    <source>
        <dbReference type="ARBA" id="ARBA00022452"/>
    </source>
</evidence>
<dbReference type="EMBL" id="JAAXCY010000001">
    <property type="protein sequence ID" value="MBC2404449.1"/>
    <property type="molecule type" value="Genomic_DNA"/>
</dbReference>
<dbReference type="PROSITE" id="PS01156">
    <property type="entry name" value="TONB_DEPENDENT_REC_2"/>
    <property type="match status" value="1"/>
</dbReference>
<dbReference type="RefSeq" id="WP_185704185.1">
    <property type="nucleotide sequence ID" value="NZ_JAAXCY010000001.1"/>
</dbReference>
<feature type="domain" description="TonB-dependent receptor plug" evidence="18">
    <location>
        <begin position="64"/>
        <end position="169"/>
    </location>
</feature>
<evidence type="ECO:0000313" key="20">
    <source>
        <dbReference type="EMBL" id="MBC2404449.1"/>
    </source>
</evidence>
<evidence type="ECO:0000259" key="17">
    <source>
        <dbReference type="Pfam" id="PF00593"/>
    </source>
</evidence>
<evidence type="ECO:0000256" key="6">
    <source>
        <dbReference type="ARBA" id="ARBA00022729"/>
    </source>
</evidence>
<reference evidence="21 22" key="1">
    <citation type="submission" date="2020-04" db="EMBL/GenBank/DDBJ databases">
        <title>Pseudomonas crami sp. nov., a novel proteolytic bacterial species isolated from cream.</title>
        <authorList>
            <person name="Hofmann K."/>
            <person name="Woller A."/>
            <person name="Huptas C."/>
            <person name="Wenning M."/>
            <person name="Scherer S."/>
            <person name="Doll E.V."/>
        </authorList>
    </citation>
    <scope>NUCLEOTIDE SEQUENCE [LARGE SCALE GENOMIC DNA]</scope>
    <source>
        <strain evidence="19 22">WS 5096</strain>
        <strain evidence="20 21">WS 5106</strain>
    </source>
</reference>
<keyword evidence="2 12" id="KW-0813">Transport</keyword>
<feature type="short sequence motif" description="TonB box" evidence="13">
    <location>
        <begin position="52"/>
        <end position="58"/>
    </location>
</feature>
<feature type="domain" description="TonB-dependent receptor-like beta-barrel" evidence="17">
    <location>
        <begin position="249"/>
        <end position="694"/>
    </location>
</feature>
<dbReference type="PANTHER" id="PTHR32552">
    <property type="entry name" value="FERRICHROME IRON RECEPTOR-RELATED"/>
    <property type="match status" value="1"/>
</dbReference>
<dbReference type="EMBL" id="JAAXCZ010000001">
    <property type="protein sequence ID" value="MBC2379946.1"/>
    <property type="molecule type" value="Genomic_DNA"/>
</dbReference>
<evidence type="ECO:0000256" key="8">
    <source>
        <dbReference type="ARBA" id="ARBA00023065"/>
    </source>
</evidence>
<dbReference type="PROSITE" id="PS52016">
    <property type="entry name" value="TONB_DEPENDENT_REC_3"/>
    <property type="match status" value="1"/>
</dbReference>
<evidence type="ECO:0000256" key="14">
    <source>
        <dbReference type="PROSITE-ProRule" id="PRU10144"/>
    </source>
</evidence>
<keyword evidence="20" id="KW-0675">Receptor</keyword>
<evidence type="ECO:0000256" key="5">
    <source>
        <dbReference type="ARBA" id="ARBA00022692"/>
    </source>
</evidence>
<comment type="subcellular location">
    <subcellularLocation>
        <location evidence="1 12">Cell outer membrane</location>
        <topology evidence="1 12">Multi-pass membrane protein</topology>
    </subcellularLocation>
</comment>
<evidence type="ECO:0000256" key="15">
    <source>
        <dbReference type="RuleBase" id="RU003357"/>
    </source>
</evidence>
<dbReference type="InterPro" id="IPR010916">
    <property type="entry name" value="TonB_box_CS"/>
</dbReference>
<dbReference type="AlphaFoldDB" id="A0A7X1AH56"/>
<dbReference type="PANTHER" id="PTHR32552:SF81">
    <property type="entry name" value="TONB-DEPENDENT OUTER MEMBRANE RECEPTOR"/>
    <property type="match status" value="1"/>
</dbReference>
<dbReference type="Pfam" id="PF00593">
    <property type="entry name" value="TonB_dep_Rec_b-barrel"/>
    <property type="match status" value="1"/>
</dbReference>
<gene>
    <name evidence="19" type="ORF">HF209_03245</name>
    <name evidence="20" type="ORF">HF257_00380</name>
</gene>
<evidence type="ECO:0000256" key="1">
    <source>
        <dbReference type="ARBA" id="ARBA00004571"/>
    </source>
</evidence>
<dbReference type="GO" id="GO:0006826">
    <property type="term" value="P:iron ion transport"/>
    <property type="evidence" value="ECO:0007669"/>
    <property type="project" value="UniProtKB-KW"/>
</dbReference>
<dbReference type="CDD" id="cd01347">
    <property type="entry name" value="ligand_gated_channel"/>
    <property type="match status" value="1"/>
</dbReference>
<keyword evidence="5 12" id="KW-0812">Transmembrane</keyword>
<protein>
    <submittedName>
        <fullName evidence="20">TonB-dependent receptor</fullName>
    </submittedName>
</protein>
<evidence type="ECO:0000313" key="22">
    <source>
        <dbReference type="Proteomes" id="UP000534677"/>
    </source>
</evidence>
<dbReference type="InterPro" id="IPR039426">
    <property type="entry name" value="TonB-dep_rcpt-like"/>
</dbReference>
<sequence length="728" mass="78596">MRYTVDRSILVCSLLTALSVGSSQTLAAEAKEPDEAQSNDKKTTLPVGALETVTVTAQRRSEDLQKVPITVQSFDAQQLQNAGVTSTVDLGRLTPGLVYGRGVGLGSPFLRGVGTSSNGPGVENSVAVYVDGVYQASKSAAISDITDVERVEVLKGPQGTLFGRNASGGLINIMTKDPTHDPEGRIKVGYGNYDTRTTSGYGSTGLSENVAANLSFSVSDQGKGWGKNQFNGKDVNATDKGNVRSKLLWDIDDSTSLLLSADYAKFDTSVGLAIRPFDGLKPRWGSVYTGGDDDVNSDAQPSLKSNSGGVSAKLQHYFDSAVLTSTTAWRDGNYTFEAEGDVTPTPFLQTNIKVNEKQFSQELQLSAGDASSLQWTTGVYYFNYSGDQLSVRKGLNFPTLQSSVTHGWQDAESFAVYGQATLPITSSDRITFGSRYTWEWRELSGYTQNNFPDGQATRSRVPGQDETFKEPSWRVAYEHDFSEDVLGYISYNRGFKSGTFNVLSLTAPAVKPEIVDAYETGLKTVWADNRVRLNASVFYYDFKNIQLSSFTPSGQTLRNAAAADIYGADVDLEVAPVSQLRLTLSGEWLHARYTSFPDAPGARPLSGGGNLVTATDASGNDMVRAPRVSANAGIHYSIPVGTGAVDLSANYSYTAKVYHEADNYLYQPSLSLVGADVSWSPDNTFKVSLWGQNLTNRTYYSLISANPLASLAAVGEPRTFGVSVEQKF</sequence>
<evidence type="ECO:0000256" key="4">
    <source>
        <dbReference type="ARBA" id="ARBA00022496"/>
    </source>
</evidence>
<keyword evidence="7" id="KW-0408">Iron</keyword>
<keyword evidence="4" id="KW-0410">Iron transport</keyword>
<keyword evidence="9 13" id="KW-0798">TonB box</keyword>
<evidence type="ECO:0000256" key="13">
    <source>
        <dbReference type="PROSITE-ProRule" id="PRU10143"/>
    </source>
</evidence>
<dbReference type="Pfam" id="PF07715">
    <property type="entry name" value="Plug"/>
    <property type="match status" value="1"/>
</dbReference>
<evidence type="ECO:0000256" key="7">
    <source>
        <dbReference type="ARBA" id="ARBA00023004"/>
    </source>
</evidence>
<dbReference type="Proteomes" id="UP000520513">
    <property type="component" value="Unassembled WGS sequence"/>
</dbReference>